<proteinExistence type="predicted"/>
<sequence length="322" mass="37017">MTDSRPAKRSRSDIAYEPSINYERSKDFWFADGNVVLVAQNTAFRLHQGVLGRKSAIFQDMFAIPQPEDADIYEGCPKVELSDAAEDIEEMLAVLYDGDSLLNTFDTKLKRPAVISAWLRLGTKYQLDLLRDEAMKKLAQRYPETLKDYDAWVTQSNPSDESRWSQERGDIIAVNLARKFDLHGLLPAAFLACSQLSIKRLVVDPEHTGPDYEDLTILSFADLRRCLSGREQLHDFYMSRYHFPPTCRSSASCESTIKVLKEEAWDELFEEYLQTPLRSFEWAEHTALCSACVRSFSISDLEERERMWGLLKSIFKLNVERG</sequence>
<evidence type="ECO:0000259" key="1">
    <source>
        <dbReference type="PROSITE" id="PS50097"/>
    </source>
</evidence>
<evidence type="ECO:0000313" key="2">
    <source>
        <dbReference type="EMBL" id="TCD68379.1"/>
    </source>
</evidence>
<dbReference type="Proteomes" id="UP000292702">
    <property type="component" value="Unassembled WGS sequence"/>
</dbReference>
<dbReference type="PROSITE" id="PS50097">
    <property type="entry name" value="BTB"/>
    <property type="match status" value="1"/>
</dbReference>
<dbReference type="InterPro" id="IPR000210">
    <property type="entry name" value="BTB/POZ_dom"/>
</dbReference>
<reference evidence="2 3" key="1">
    <citation type="submission" date="2018-11" db="EMBL/GenBank/DDBJ databases">
        <title>Genome assembly of Steccherinum ochraceum LE-BIN_3174, the white-rot fungus of the Steccherinaceae family (The Residual Polyporoid clade, Polyporales, Basidiomycota).</title>
        <authorList>
            <person name="Fedorova T.V."/>
            <person name="Glazunova O.A."/>
            <person name="Landesman E.O."/>
            <person name="Moiseenko K.V."/>
            <person name="Psurtseva N.V."/>
            <person name="Savinova O.S."/>
            <person name="Shakhova N.V."/>
            <person name="Tyazhelova T.V."/>
            <person name="Vasina D.V."/>
        </authorList>
    </citation>
    <scope>NUCLEOTIDE SEQUENCE [LARGE SCALE GENOMIC DNA]</scope>
    <source>
        <strain evidence="2 3">LE-BIN_3174</strain>
    </source>
</reference>
<evidence type="ECO:0000313" key="3">
    <source>
        <dbReference type="Proteomes" id="UP000292702"/>
    </source>
</evidence>
<dbReference type="STRING" id="92696.A0A4R0RSC0"/>
<dbReference type="InterPro" id="IPR011333">
    <property type="entry name" value="SKP1/BTB/POZ_sf"/>
</dbReference>
<protein>
    <recommendedName>
        <fullName evidence="1">BTB domain-containing protein</fullName>
    </recommendedName>
</protein>
<accession>A0A4R0RSC0</accession>
<organism evidence="2 3">
    <name type="scientific">Steccherinum ochraceum</name>
    <dbReference type="NCBI Taxonomy" id="92696"/>
    <lineage>
        <taxon>Eukaryota</taxon>
        <taxon>Fungi</taxon>
        <taxon>Dikarya</taxon>
        <taxon>Basidiomycota</taxon>
        <taxon>Agaricomycotina</taxon>
        <taxon>Agaricomycetes</taxon>
        <taxon>Polyporales</taxon>
        <taxon>Steccherinaceae</taxon>
        <taxon>Steccherinum</taxon>
    </lineage>
</organism>
<gene>
    <name evidence="2" type="ORF">EIP91_010888</name>
</gene>
<name>A0A4R0RSC0_9APHY</name>
<keyword evidence="3" id="KW-1185">Reference proteome</keyword>
<dbReference type="Pfam" id="PF00651">
    <property type="entry name" value="BTB"/>
    <property type="match status" value="1"/>
</dbReference>
<feature type="domain" description="BTB" evidence="1">
    <location>
        <begin position="33"/>
        <end position="104"/>
    </location>
</feature>
<dbReference type="Gene3D" id="3.30.710.10">
    <property type="entry name" value="Potassium Channel Kv1.1, Chain A"/>
    <property type="match status" value="1"/>
</dbReference>
<dbReference type="OrthoDB" id="3036049at2759"/>
<dbReference type="AlphaFoldDB" id="A0A4R0RSC0"/>
<comment type="caution">
    <text evidence="2">The sequence shown here is derived from an EMBL/GenBank/DDBJ whole genome shotgun (WGS) entry which is preliminary data.</text>
</comment>
<dbReference type="EMBL" id="RWJN01000068">
    <property type="protein sequence ID" value="TCD68379.1"/>
    <property type="molecule type" value="Genomic_DNA"/>
</dbReference>
<dbReference type="SMART" id="SM00225">
    <property type="entry name" value="BTB"/>
    <property type="match status" value="1"/>
</dbReference>